<dbReference type="FunFam" id="3.30.70.330:FF:000505">
    <property type="entry name" value="Splicing factor 3B subunit 4"/>
    <property type="match status" value="1"/>
</dbReference>
<dbReference type="InterPro" id="IPR034158">
    <property type="entry name" value="SF3B4_RRM1"/>
</dbReference>
<keyword evidence="6 10" id="KW-0694">RNA-binding</keyword>
<dbReference type="GO" id="GO:0006397">
    <property type="term" value="P:mRNA processing"/>
    <property type="evidence" value="ECO:0007669"/>
    <property type="project" value="UniProtKB-KW"/>
</dbReference>
<keyword evidence="5" id="KW-0677">Repeat</keyword>
<dbReference type="AlphaFoldDB" id="A0A7S3FGX4"/>
<dbReference type="PANTHER" id="PTHR48030:SF3">
    <property type="entry name" value="SPLICING FACTOR 3B SUBUNIT 4"/>
    <property type="match status" value="1"/>
</dbReference>
<proteinExistence type="inferred from homology"/>
<feature type="region of interest" description="Disordered" evidence="11">
    <location>
        <begin position="327"/>
        <end position="400"/>
    </location>
</feature>
<dbReference type="GO" id="GO:0008380">
    <property type="term" value="P:RNA splicing"/>
    <property type="evidence" value="ECO:0007669"/>
    <property type="project" value="UniProtKB-KW"/>
</dbReference>
<evidence type="ECO:0000256" key="2">
    <source>
        <dbReference type="ARBA" id="ARBA00008363"/>
    </source>
</evidence>
<evidence type="ECO:0000256" key="11">
    <source>
        <dbReference type="SAM" id="MobiDB-lite"/>
    </source>
</evidence>
<evidence type="ECO:0000256" key="6">
    <source>
        <dbReference type="ARBA" id="ARBA00022884"/>
    </source>
</evidence>
<dbReference type="EMBL" id="HBHY01014468">
    <property type="protein sequence ID" value="CAE0143327.1"/>
    <property type="molecule type" value="Transcribed_RNA"/>
</dbReference>
<keyword evidence="4" id="KW-0747">Spliceosome</keyword>
<dbReference type="CDD" id="cd12335">
    <property type="entry name" value="RRM2_SF3B4"/>
    <property type="match status" value="1"/>
</dbReference>
<dbReference type="PANTHER" id="PTHR48030">
    <property type="entry name" value="SPLICING FACTOR 3B SUBUNIT 4"/>
    <property type="match status" value="1"/>
</dbReference>
<evidence type="ECO:0000313" key="13">
    <source>
        <dbReference type="EMBL" id="CAE0143327.1"/>
    </source>
</evidence>
<keyword evidence="8" id="KW-0539">Nucleus</keyword>
<dbReference type="InterPro" id="IPR012677">
    <property type="entry name" value="Nucleotide-bd_a/b_plait_sf"/>
</dbReference>
<evidence type="ECO:0000256" key="5">
    <source>
        <dbReference type="ARBA" id="ARBA00022737"/>
    </source>
</evidence>
<dbReference type="SMART" id="SM00360">
    <property type="entry name" value="RRM"/>
    <property type="match status" value="2"/>
</dbReference>
<evidence type="ECO:0000259" key="12">
    <source>
        <dbReference type="PROSITE" id="PS50102"/>
    </source>
</evidence>
<organism evidence="13">
    <name type="scientific">Prasinoderma singulare</name>
    <dbReference type="NCBI Taxonomy" id="676789"/>
    <lineage>
        <taxon>Eukaryota</taxon>
        <taxon>Viridiplantae</taxon>
        <taxon>Prasinodermophyta</taxon>
        <taxon>Prasinodermophyceae</taxon>
        <taxon>Prasinodermales</taxon>
        <taxon>Prasinodermaceae</taxon>
        <taxon>Prasinoderma</taxon>
    </lineage>
</organism>
<evidence type="ECO:0000256" key="1">
    <source>
        <dbReference type="ARBA" id="ARBA00004123"/>
    </source>
</evidence>
<evidence type="ECO:0000256" key="3">
    <source>
        <dbReference type="ARBA" id="ARBA00022664"/>
    </source>
</evidence>
<evidence type="ECO:0000256" key="10">
    <source>
        <dbReference type="PROSITE-ProRule" id="PRU00176"/>
    </source>
</evidence>
<name>A0A7S3FGX4_9VIRI</name>
<dbReference type="InterPro" id="IPR034159">
    <property type="entry name" value="SF3B4_RRM2"/>
</dbReference>
<dbReference type="InterPro" id="IPR035979">
    <property type="entry name" value="RBD_domain_sf"/>
</dbReference>
<keyword evidence="3" id="KW-0507">mRNA processing</keyword>
<dbReference type="FunFam" id="3.30.70.330:FF:000059">
    <property type="entry name" value="splicing factor 3B subunit 4"/>
    <property type="match status" value="1"/>
</dbReference>
<dbReference type="Pfam" id="PF00076">
    <property type="entry name" value="RRM_1"/>
    <property type="match status" value="2"/>
</dbReference>
<dbReference type="Gene3D" id="3.30.70.330">
    <property type="match status" value="2"/>
</dbReference>
<dbReference type="CDD" id="cd12334">
    <property type="entry name" value="RRM1_SF3B4"/>
    <property type="match status" value="1"/>
</dbReference>
<comment type="similarity">
    <text evidence="2">Belongs to the SF3B4 family.</text>
</comment>
<evidence type="ECO:0000256" key="9">
    <source>
        <dbReference type="ARBA" id="ARBA00070533"/>
    </source>
</evidence>
<dbReference type="SUPFAM" id="SSF54928">
    <property type="entry name" value="RNA-binding domain, RBD"/>
    <property type="match status" value="1"/>
</dbReference>
<dbReference type="GO" id="GO:0071011">
    <property type="term" value="C:precatalytic spliceosome"/>
    <property type="evidence" value="ECO:0007669"/>
    <property type="project" value="TreeGrafter"/>
</dbReference>
<sequence>MAAGGRVTLALGQGGSSLAQGRNSEATCYVGNLDEQAKEELIWELFMQAGPVANVYVPKDRVTNGHMGYGFVEYKSEEDAEYACKVLNMVKLFDQPLRVTRSDTDRGREEGVGANVFVGNLAEDVDEKLLYDTFGAFGVIVGTPKVARDQTTGLPRGFGFVAYDSFEASDAAIEAMDGQYLAGRAINVSYAFKKESRGERHGTPAERLLAAARNEQKGGRRPHTHFAHAPGAVVQALAPPQAVAAPPPGMPVMMAPPMPMQGMPAPPMFAQGMTAPPMGAPPGYIQQMGSLGAPQMMAAPYGMAPPGMPPQMAFAPPPPPMPMFAPPSTVPGPPPGIPPPPAGMPPPPAGMPPPPGVPPANALPVPSAGPAFPTVPDLSGRANEKEPGAPPPSAKAGLGL</sequence>
<feature type="domain" description="RRM" evidence="12">
    <location>
        <begin position="114"/>
        <end position="193"/>
    </location>
</feature>
<evidence type="ECO:0000256" key="4">
    <source>
        <dbReference type="ARBA" id="ARBA00022728"/>
    </source>
</evidence>
<dbReference type="GO" id="GO:0003723">
    <property type="term" value="F:RNA binding"/>
    <property type="evidence" value="ECO:0007669"/>
    <property type="project" value="UniProtKB-UniRule"/>
</dbReference>
<protein>
    <recommendedName>
        <fullName evidence="9">Splicing factor 3B subunit 4</fullName>
    </recommendedName>
</protein>
<dbReference type="PROSITE" id="PS50102">
    <property type="entry name" value="RRM"/>
    <property type="match status" value="2"/>
</dbReference>
<dbReference type="GO" id="GO:0005730">
    <property type="term" value="C:nucleolus"/>
    <property type="evidence" value="ECO:0007669"/>
    <property type="project" value="TreeGrafter"/>
</dbReference>
<keyword evidence="7" id="KW-0508">mRNA splicing</keyword>
<accession>A0A7S3FGX4</accession>
<feature type="compositionally biased region" description="Pro residues" evidence="11">
    <location>
        <begin position="327"/>
        <end position="358"/>
    </location>
</feature>
<comment type="subcellular location">
    <subcellularLocation>
        <location evidence="1">Nucleus</location>
    </subcellularLocation>
</comment>
<feature type="domain" description="RRM" evidence="12">
    <location>
        <begin position="26"/>
        <end position="104"/>
    </location>
</feature>
<reference evidence="13" key="1">
    <citation type="submission" date="2021-01" db="EMBL/GenBank/DDBJ databases">
        <authorList>
            <person name="Corre E."/>
            <person name="Pelletier E."/>
            <person name="Niang G."/>
            <person name="Scheremetjew M."/>
            <person name="Finn R."/>
            <person name="Kale V."/>
            <person name="Holt S."/>
            <person name="Cochrane G."/>
            <person name="Meng A."/>
            <person name="Brown T."/>
            <person name="Cohen L."/>
        </authorList>
    </citation>
    <scope>NUCLEOTIDE SEQUENCE</scope>
    <source>
        <strain evidence="13">RCC927</strain>
    </source>
</reference>
<evidence type="ECO:0000256" key="7">
    <source>
        <dbReference type="ARBA" id="ARBA00023187"/>
    </source>
</evidence>
<dbReference type="InterPro" id="IPR052084">
    <property type="entry name" value="SF3B4_spliceosome_assoc"/>
</dbReference>
<evidence type="ECO:0000256" key="8">
    <source>
        <dbReference type="ARBA" id="ARBA00023242"/>
    </source>
</evidence>
<gene>
    <name evidence="13" type="ORF">PSIN1315_LOCUS9300</name>
</gene>
<dbReference type="GO" id="GO:0048026">
    <property type="term" value="P:positive regulation of mRNA splicing, via spliceosome"/>
    <property type="evidence" value="ECO:0007669"/>
    <property type="project" value="TreeGrafter"/>
</dbReference>
<dbReference type="InterPro" id="IPR000504">
    <property type="entry name" value="RRM_dom"/>
</dbReference>